<name>A0A9D1HRN7_9FIRM</name>
<dbReference type="SMART" id="SM01266">
    <property type="entry name" value="Mac"/>
    <property type="match status" value="1"/>
</dbReference>
<dbReference type="Pfam" id="PF12464">
    <property type="entry name" value="Mac"/>
    <property type="match status" value="1"/>
</dbReference>
<sequence length="211" mass="23568">MSKGEQKKRMSAGEFYNPTDKELVLARTRARYIADKFNRSRAWNLPYRTHLIKKLFPNGADGAFFEPSIRTEYGFNVKFGKNFYMNFDCQLLDVASIEIGDNVMFGPRVVVATPCHPLIAEERISHVYEDGEHDWEYAKPVKIGNNVWVASCVTICGGVTIGDDTVIAAGSVVTRDIPSGVLAGGVPCKVIRPITDNDRMFEKHGIKPPIK</sequence>
<keyword evidence="2 5" id="KW-0808">Transferase</keyword>
<dbReference type="InterPro" id="IPR039369">
    <property type="entry name" value="LacA-like"/>
</dbReference>
<dbReference type="InterPro" id="IPR024688">
    <property type="entry name" value="Mac_dom"/>
</dbReference>
<dbReference type="PANTHER" id="PTHR43017">
    <property type="entry name" value="GALACTOSIDE O-ACETYLTRANSFERASE"/>
    <property type="match status" value="1"/>
</dbReference>
<reference evidence="7" key="2">
    <citation type="journal article" date="2021" name="PeerJ">
        <title>Extensive microbial diversity within the chicken gut microbiome revealed by metagenomics and culture.</title>
        <authorList>
            <person name="Gilroy R."/>
            <person name="Ravi A."/>
            <person name="Getino M."/>
            <person name="Pursley I."/>
            <person name="Horton D.L."/>
            <person name="Alikhan N.F."/>
            <person name="Baker D."/>
            <person name="Gharbi K."/>
            <person name="Hall N."/>
            <person name="Watson M."/>
            <person name="Adriaenssens E.M."/>
            <person name="Foster-Nyarko E."/>
            <person name="Jarju S."/>
            <person name="Secka A."/>
            <person name="Antonio M."/>
            <person name="Oren A."/>
            <person name="Chaudhuri R.R."/>
            <person name="La Ragione R."/>
            <person name="Hildebrand F."/>
            <person name="Pallen M.J."/>
        </authorList>
    </citation>
    <scope>NUCLEOTIDE SEQUENCE</scope>
    <source>
        <strain evidence="7">1063</strain>
    </source>
</reference>
<proteinExistence type="inferred from homology"/>
<reference evidence="7" key="1">
    <citation type="submission" date="2020-10" db="EMBL/GenBank/DDBJ databases">
        <authorList>
            <person name="Gilroy R."/>
        </authorList>
    </citation>
    <scope>NUCLEOTIDE SEQUENCE</scope>
    <source>
        <strain evidence="7">1063</strain>
    </source>
</reference>
<accession>A0A9D1HRN7</accession>
<comment type="caution">
    <text evidence="7">The sequence shown here is derived from an EMBL/GenBank/DDBJ whole genome shotgun (WGS) entry which is preliminary data.</text>
</comment>
<comment type="similarity">
    <text evidence="1 5">Belongs to the transferase hexapeptide repeat family.</text>
</comment>
<evidence type="ECO:0000313" key="7">
    <source>
        <dbReference type="EMBL" id="HIU20802.1"/>
    </source>
</evidence>
<keyword evidence="3" id="KW-0677">Repeat</keyword>
<gene>
    <name evidence="7" type="ORF">IAD51_00955</name>
</gene>
<dbReference type="InterPro" id="IPR001451">
    <property type="entry name" value="Hexapep"/>
</dbReference>
<dbReference type="Gene3D" id="2.160.10.10">
    <property type="entry name" value="Hexapeptide repeat proteins"/>
    <property type="match status" value="1"/>
</dbReference>
<dbReference type="Proteomes" id="UP000824088">
    <property type="component" value="Unassembled WGS sequence"/>
</dbReference>
<dbReference type="PROSITE" id="PS00101">
    <property type="entry name" value="HEXAPEP_TRANSFERASES"/>
    <property type="match status" value="1"/>
</dbReference>
<dbReference type="InterPro" id="IPR018357">
    <property type="entry name" value="Hexapep_transf_CS"/>
</dbReference>
<dbReference type="Pfam" id="PF00132">
    <property type="entry name" value="Hexapep"/>
    <property type="match status" value="1"/>
</dbReference>
<evidence type="ECO:0000259" key="6">
    <source>
        <dbReference type="SMART" id="SM01266"/>
    </source>
</evidence>
<dbReference type="InterPro" id="IPR011004">
    <property type="entry name" value="Trimer_LpxA-like_sf"/>
</dbReference>
<evidence type="ECO:0000256" key="3">
    <source>
        <dbReference type="ARBA" id="ARBA00022737"/>
    </source>
</evidence>
<evidence type="ECO:0000256" key="4">
    <source>
        <dbReference type="ARBA" id="ARBA00023315"/>
    </source>
</evidence>
<dbReference type="PANTHER" id="PTHR43017:SF1">
    <property type="entry name" value="ACETYLTRANSFERASE YJL218W-RELATED"/>
    <property type="match status" value="1"/>
</dbReference>
<dbReference type="EMBL" id="DVMN01000015">
    <property type="protein sequence ID" value="HIU20802.1"/>
    <property type="molecule type" value="Genomic_DNA"/>
</dbReference>
<organism evidence="7 8">
    <name type="scientific">Candidatus Limadaptatus stercorigallinarum</name>
    <dbReference type="NCBI Taxonomy" id="2840845"/>
    <lineage>
        <taxon>Bacteria</taxon>
        <taxon>Bacillati</taxon>
        <taxon>Bacillota</taxon>
        <taxon>Clostridia</taxon>
        <taxon>Eubacteriales</taxon>
        <taxon>Candidatus Limadaptatus</taxon>
    </lineage>
</organism>
<protein>
    <recommendedName>
        <fullName evidence="5">Acetyltransferase</fullName>
        <ecNumber evidence="5">2.3.1.-</ecNumber>
    </recommendedName>
</protein>
<dbReference type="CDD" id="cd03357">
    <property type="entry name" value="LbH_MAT_GAT"/>
    <property type="match status" value="1"/>
</dbReference>
<evidence type="ECO:0000256" key="2">
    <source>
        <dbReference type="ARBA" id="ARBA00022679"/>
    </source>
</evidence>
<dbReference type="GO" id="GO:0008870">
    <property type="term" value="F:galactoside O-acetyltransferase activity"/>
    <property type="evidence" value="ECO:0007669"/>
    <property type="project" value="TreeGrafter"/>
</dbReference>
<feature type="domain" description="Maltose/galactoside acetyltransferase" evidence="6">
    <location>
        <begin position="7"/>
        <end position="61"/>
    </location>
</feature>
<evidence type="ECO:0000313" key="8">
    <source>
        <dbReference type="Proteomes" id="UP000824088"/>
    </source>
</evidence>
<keyword evidence="4 5" id="KW-0012">Acyltransferase</keyword>
<dbReference type="EC" id="2.3.1.-" evidence="5"/>
<evidence type="ECO:0000256" key="1">
    <source>
        <dbReference type="ARBA" id="ARBA00007274"/>
    </source>
</evidence>
<dbReference type="SUPFAM" id="SSF51161">
    <property type="entry name" value="Trimeric LpxA-like enzymes"/>
    <property type="match status" value="1"/>
</dbReference>
<dbReference type="AlphaFoldDB" id="A0A9D1HRN7"/>
<evidence type="ECO:0000256" key="5">
    <source>
        <dbReference type="RuleBase" id="RU367021"/>
    </source>
</evidence>